<dbReference type="GO" id="GO:0005886">
    <property type="term" value="C:plasma membrane"/>
    <property type="evidence" value="ECO:0007669"/>
    <property type="project" value="TreeGrafter"/>
</dbReference>
<reference evidence="7" key="1">
    <citation type="journal article" date="2021" name="PeerJ">
        <title>Extensive microbial diversity within the chicken gut microbiome revealed by metagenomics and culture.</title>
        <authorList>
            <person name="Gilroy R."/>
            <person name="Ravi A."/>
            <person name="Getino M."/>
            <person name="Pursley I."/>
            <person name="Horton D.L."/>
            <person name="Alikhan N.F."/>
            <person name="Baker D."/>
            <person name="Gharbi K."/>
            <person name="Hall N."/>
            <person name="Watson M."/>
            <person name="Adriaenssens E.M."/>
            <person name="Foster-Nyarko E."/>
            <person name="Jarju S."/>
            <person name="Secka A."/>
            <person name="Antonio M."/>
            <person name="Oren A."/>
            <person name="Chaudhuri R.R."/>
            <person name="La Ragione R."/>
            <person name="Hildebrand F."/>
            <person name="Pallen M.J."/>
        </authorList>
    </citation>
    <scope>NUCLEOTIDE SEQUENCE</scope>
    <source>
        <strain evidence="7">ChiGjej1B1-98</strain>
    </source>
</reference>
<evidence type="ECO:0000256" key="3">
    <source>
        <dbReference type="ARBA" id="ARBA00022960"/>
    </source>
</evidence>
<feature type="transmembrane region" description="Helical" evidence="6">
    <location>
        <begin position="257"/>
        <end position="272"/>
    </location>
</feature>
<dbReference type="Proteomes" id="UP000824005">
    <property type="component" value="Unassembled WGS sequence"/>
</dbReference>
<evidence type="ECO:0000256" key="2">
    <source>
        <dbReference type="ARBA" id="ARBA00022692"/>
    </source>
</evidence>
<evidence type="ECO:0000256" key="5">
    <source>
        <dbReference type="ARBA" id="ARBA00023136"/>
    </source>
</evidence>
<dbReference type="InterPro" id="IPR001182">
    <property type="entry name" value="FtsW/RodA"/>
</dbReference>
<dbReference type="GO" id="GO:0032153">
    <property type="term" value="C:cell division site"/>
    <property type="evidence" value="ECO:0007669"/>
    <property type="project" value="TreeGrafter"/>
</dbReference>
<feature type="transmembrane region" description="Helical" evidence="6">
    <location>
        <begin position="63"/>
        <end position="84"/>
    </location>
</feature>
<feature type="transmembrane region" description="Helical" evidence="6">
    <location>
        <begin position="441"/>
        <end position="463"/>
    </location>
</feature>
<dbReference type="AlphaFoldDB" id="A0A9D1YV67"/>
<name>A0A9D1YV67_9MICO</name>
<feature type="transmembrane region" description="Helical" evidence="6">
    <location>
        <begin position="91"/>
        <end position="110"/>
    </location>
</feature>
<dbReference type="Pfam" id="PF01098">
    <property type="entry name" value="FTSW_RODA_SPOVE"/>
    <property type="match status" value="1"/>
</dbReference>
<feature type="transmembrane region" description="Helical" evidence="6">
    <location>
        <begin position="277"/>
        <end position="296"/>
    </location>
</feature>
<comment type="subcellular location">
    <subcellularLocation>
        <location evidence="1">Membrane</location>
        <topology evidence="1">Multi-pass membrane protein</topology>
    </subcellularLocation>
</comment>
<keyword evidence="5 6" id="KW-0472">Membrane</keyword>
<comment type="caution">
    <text evidence="7">The sequence shown here is derived from an EMBL/GenBank/DDBJ whole genome shotgun (WGS) entry which is preliminary data.</text>
</comment>
<dbReference type="PANTHER" id="PTHR30474">
    <property type="entry name" value="CELL CYCLE PROTEIN"/>
    <property type="match status" value="1"/>
</dbReference>
<evidence type="ECO:0000256" key="4">
    <source>
        <dbReference type="ARBA" id="ARBA00022989"/>
    </source>
</evidence>
<dbReference type="GO" id="GO:0015648">
    <property type="term" value="F:lipid-linked peptidoglycan transporter activity"/>
    <property type="evidence" value="ECO:0007669"/>
    <property type="project" value="TreeGrafter"/>
</dbReference>
<evidence type="ECO:0000256" key="6">
    <source>
        <dbReference type="SAM" id="Phobius"/>
    </source>
</evidence>
<evidence type="ECO:0000256" key="1">
    <source>
        <dbReference type="ARBA" id="ARBA00004141"/>
    </source>
</evidence>
<dbReference type="GO" id="GO:0051301">
    <property type="term" value="P:cell division"/>
    <property type="evidence" value="ECO:0007669"/>
    <property type="project" value="InterPro"/>
</dbReference>
<keyword evidence="4 6" id="KW-1133">Transmembrane helix</keyword>
<keyword evidence="3" id="KW-0133">Cell shape</keyword>
<feature type="transmembrane region" description="Helical" evidence="6">
    <location>
        <begin position="31"/>
        <end position="51"/>
    </location>
</feature>
<proteinExistence type="predicted"/>
<evidence type="ECO:0000313" key="7">
    <source>
        <dbReference type="EMBL" id="HIY66308.1"/>
    </source>
</evidence>
<dbReference type="PANTHER" id="PTHR30474:SF3">
    <property type="entry name" value="PEPTIDOGLYCAN GLYCOSYLTRANSFERASE RODA"/>
    <property type="match status" value="1"/>
</dbReference>
<protein>
    <submittedName>
        <fullName evidence="7">FtsW/RodA/SpoVE family cell cycle protein</fullName>
    </submittedName>
</protein>
<dbReference type="EMBL" id="DXDC01000257">
    <property type="protein sequence ID" value="HIY66308.1"/>
    <property type="molecule type" value="Genomic_DNA"/>
</dbReference>
<evidence type="ECO:0000313" key="8">
    <source>
        <dbReference type="Proteomes" id="UP000824005"/>
    </source>
</evidence>
<feature type="transmembrane region" description="Helical" evidence="6">
    <location>
        <begin position="411"/>
        <end position="435"/>
    </location>
</feature>
<feature type="transmembrane region" description="Helical" evidence="6">
    <location>
        <begin position="196"/>
        <end position="213"/>
    </location>
</feature>
<gene>
    <name evidence="7" type="ORF">H9830_08545</name>
</gene>
<sequence>MTNALQTGIIRLGEATEAIRVRLRKPQKVRALELFLLILAWAVSGSAIALVQLGALETIDLTILYLAGGIALLTLVVHIVLRVVAREADPFILPIATVLNGLGIAMIYRIDIAQGLEGWAADGVRQVAWTGLAIVAAIVVLLVIRNHRILTRYRYLSMFAALALMLLPMVPGLGATINEANVWIRLGAFSFQPGELAKIFLAIFFAGYLMTARESLSVAGKRFLGLRLPRMRDLGPIFLVWVACMLILVVQGDLGTGMLYFGLFTVMIYVATGRREWILIGLALIVIAIGVLWVLAQTHLTELQGLGLGRAQQRIEIWLNPFDDELYQRQFGGSYQVVQGLFGMANGGLFGTGFGLGRPNITPQAKDDYIIASFGEELGLVGIFAILALFLILVTRGMRVGFRGPDDFTKLLGVGLAFTIALQLFVVVGGVTRVIPMTGLTIPFMASGGSSLLANWIIVALLLRLSDSIRSTSEVTE</sequence>
<accession>A0A9D1YV67</accession>
<keyword evidence="2 6" id="KW-0812">Transmembrane</keyword>
<reference evidence="7" key="2">
    <citation type="submission" date="2021-04" db="EMBL/GenBank/DDBJ databases">
        <authorList>
            <person name="Gilroy R."/>
        </authorList>
    </citation>
    <scope>NUCLEOTIDE SEQUENCE</scope>
    <source>
        <strain evidence="7">ChiGjej1B1-98</strain>
    </source>
</reference>
<feature type="transmembrane region" description="Helical" evidence="6">
    <location>
        <begin position="156"/>
        <end position="176"/>
    </location>
</feature>
<feature type="transmembrane region" description="Helical" evidence="6">
    <location>
        <begin position="126"/>
        <end position="144"/>
    </location>
</feature>
<organism evidence="7 8">
    <name type="scientific">Candidatus Agrococcus pullicola</name>
    <dbReference type="NCBI Taxonomy" id="2838429"/>
    <lineage>
        <taxon>Bacteria</taxon>
        <taxon>Bacillati</taxon>
        <taxon>Actinomycetota</taxon>
        <taxon>Actinomycetes</taxon>
        <taxon>Micrococcales</taxon>
        <taxon>Microbacteriaceae</taxon>
        <taxon>Agrococcus</taxon>
    </lineage>
</organism>
<feature type="transmembrane region" description="Helical" evidence="6">
    <location>
        <begin position="234"/>
        <end position="251"/>
    </location>
</feature>
<dbReference type="GO" id="GO:0008360">
    <property type="term" value="P:regulation of cell shape"/>
    <property type="evidence" value="ECO:0007669"/>
    <property type="project" value="UniProtKB-KW"/>
</dbReference>
<feature type="transmembrane region" description="Helical" evidence="6">
    <location>
        <begin position="378"/>
        <end position="399"/>
    </location>
</feature>